<dbReference type="OrthoDB" id="40579at2759"/>
<comment type="catalytic activity">
    <reaction evidence="6">
        <text>sn-glycerol 3-phosphate + H2O = glycerol + phosphate</text>
        <dbReference type="Rhea" id="RHEA:66372"/>
        <dbReference type="ChEBI" id="CHEBI:15377"/>
        <dbReference type="ChEBI" id="CHEBI:17754"/>
        <dbReference type="ChEBI" id="CHEBI:43474"/>
        <dbReference type="ChEBI" id="CHEBI:57597"/>
        <dbReference type="EC" id="3.1.3.21"/>
    </reaction>
</comment>
<evidence type="ECO:0000256" key="7">
    <source>
        <dbReference type="ARBA" id="ARBA00049369"/>
    </source>
</evidence>
<evidence type="ECO:0000313" key="10">
    <source>
        <dbReference type="Proteomes" id="UP000017836"/>
    </source>
</evidence>
<evidence type="ECO:0000256" key="3">
    <source>
        <dbReference type="ARBA" id="ARBA00022801"/>
    </source>
</evidence>
<organism evidence="9 10">
    <name type="scientific">Amborella trichopoda</name>
    <dbReference type="NCBI Taxonomy" id="13333"/>
    <lineage>
        <taxon>Eukaryota</taxon>
        <taxon>Viridiplantae</taxon>
        <taxon>Streptophyta</taxon>
        <taxon>Embryophyta</taxon>
        <taxon>Tracheophyta</taxon>
        <taxon>Spermatophyta</taxon>
        <taxon>Magnoliopsida</taxon>
        <taxon>Amborellales</taxon>
        <taxon>Amborellaceae</taxon>
        <taxon>Amborella</taxon>
    </lineage>
</organism>
<keyword evidence="3" id="KW-0378">Hydrolase</keyword>
<evidence type="ECO:0000256" key="5">
    <source>
        <dbReference type="ARBA" id="ARBA00038981"/>
    </source>
</evidence>
<dbReference type="InterPro" id="IPR023198">
    <property type="entry name" value="PGP-like_dom2"/>
</dbReference>
<keyword evidence="2" id="KW-0479">Metal-binding</keyword>
<evidence type="ECO:0000313" key="9">
    <source>
        <dbReference type="EMBL" id="ERN07313.1"/>
    </source>
</evidence>
<evidence type="ECO:0000256" key="4">
    <source>
        <dbReference type="ARBA" id="ARBA00022842"/>
    </source>
</evidence>
<dbReference type="SFLD" id="SFLDG01129">
    <property type="entry name" value="C1.5:_HAD__Beta-PGM__Phosphata"/>
    <property type="match status" value="1"/>
</dbReference>
<dbReference type="HOGENOM" id="CLU_045011_13_0_1"/>
<dbReference type="Gramene" id="ERN07313">
    <property type="protein sequence ID" value="ERN07313"/>
    <property type="gene ID" value="AMTR_s00019p00221860"/>
</dbReference>
<dbReference type="EMBL" id="KI393807">
    <property type="protein sequence ID" value="ERN07313.1"/>
    <property type="molecule type" value="Genomic_DNA"/>
</dbReference>
<sequence length="300" mass="33276">MFGVNVGAKSQLGIGSLSCVSAGLKLKRPLLFSLQHTRKIPPFFFSFSPSTDRSTKCSVKQEAKMGTVSLSEKSITHVMFDMDGLLLDTEIFYTIVQEKILSRYGKHFDMSLKSKLIGLKATEAAQVFVRETGLDGILSPEEFLREREEMLKSLFPTCKLMPGVSRLINHLHAHRVPMCVATSSHRRHFELKTTNHKDTISMMHHVVCGDEPGVKQGKPSPDIFLIAAKKFEGAPLDNDRILIFEDAPSGVAAAKAAGMWVVMVPDPNLDNDLHKGADQVLASLLDFRPSDWGLHPFEDT</sequence>
<dbReference type="EC" id="3.1.3.21" evidence="5"/>
<dbReference type="GO" id="GO:0043136">
    <property type="term" value="F:sn-glycerol 3-phosphatase activity"/>
    <property type="evidence" value="ECO:0000318"/>
    <property type="project" value="GO_Central"/>
</dbReference>
<dbReference type="GO" id="GO:0046872">
    <property type="term" value="F:metal ion binding"/>
    <property type="evidence" value="ECO:0007669"/>
    <property type="project" value="UniProtKB-KW"/>
</dbReference>
<dbReference type="AlphaFoldDB" id="W1PH70"/>
<evidence type="ECO:0000256" key="8">
    <source>
        <dbReference type="ARBA" id="ARBA00061496"/>
    </source>
</evidence>
<evidence type="ECO:0000256" key="6">
    <source>
        <dbReference type="ARBA" id="ARBA00048354"/>
    </source>
</evidence>
<dbReference type="eggNOG" id="KOG2914">
    <property type="taxonomic scope" value="Eukaryota"/>
</dbReference>
<dbReference type="InterPro" id="IPR036412">
    <property type="entry name" value="HAD-like_sf"/>
</dbReference>
<comment type="catalytic activity">
    <reaction evidence="7">
        <text>sn-glycerol 1-phosphate + H2O = glycerol + phosphate</text>
        <dbReference type="Rhea" id="RHEA:46084"/>
        <dbReference type="ChEBI" id="CHEBI:15377"/>
        <dbReference type="ChEBI" id="CHEBI:17754"/>
        <dbReference type="ChEBI" id="CHEBI:43474"/>
        <dbReference type="ChEBI" id="CHEBI:57685"/>
        <dbReference type="EC" id="3.1.3.21"/>
    </reaction>
</comment>
<dbReference type="SUPFAM" id="SSF56784">
    <property type="entry name" value="HAD-like"/>
    <property type="match status" value="1"/>
</dbReference>
<gene>
    <name evidence="9" type="ORF">AMTR_s00019p00221860</name>
</gene>
<dbReference type="NCBIfam" id="TIGR01509">
    <property type="entry name" value="HAD-SF-IA-v3"/>
    <property type="match status" value="1"/>
</dbReference>
<dbReference type="PANTHER" id="PTHR18901:SF38">
    <property type="entry name" value="PSEUDOURIDINE-5'-PHOSPHATASE"/>
    <property type="match status" value="1"/>
</dbReference>
<dbReference type="FunFam" id="3.40.50.1000:FF:000055">
    <property type="entry name" value="Haloacid dehalogenase-like hydrolase family protein"/>
    <property type="match status" value="1"/>
</dbReference>
<keyword evidence="4" id="KW-0460">Magnesium</keyword>
<dbReference type="InterPro" id="IPR041492">
    <property type="entry name" value="HAD_2"/>
</dbReference>
<dbReference type="InterPro" id="IPR006439">
    <property type="entry name" value="HAD-SF_hydro_IA"/>
</dbReference>
<dbReference type="Gene3D" id="1.10.150.240">
    <property type="entry name" value="Putative phosphatase, domain 2"/>
    <property type="match status" value="1"/>
</dbReference>
<dbReference type="Proteomes" id="UP000017836">
    <property type="component" value="Unassembled WGS sequence"/>
</dbReference>
<comment type="similarity">
    <text evidence="8">Belongs to the HAD-like hydrolase superfamily. DOG/GPP family.</text>
</comment>
<dbReference type="PANTHER" id="PTHR18901">
    <property type="entry name" value="2-DEOXYGLUCOSE-6-PHOSPHATE PHOSPHATASE 2"/>
    <property type="match status" value="1"/>
</dbReference>
<dbReference type="STRING" id="13333.W1PH70"/>
<name>W1PH70_AMBTC</name>
<dbReference type="Gene3D" id="3.40.50.1000">
    <property type="entry name" value="HAD superfamily/HAD-like"/>
    <property type="match status" value="1"/>
</dbReference>
<keyword evidence="10" id="KW-1185">Reference proteome</keyword>
<dbReference type="InterPro" id="IPR023214">
    <property type="entry name" value="HAD_sf"/>
</dbReference>
<dbReference type="SFLD" id="SFLDS00003">
    <property type="entry name" value="Haloacid_Dehalogenase"/>
    <property type="match status" value="1"/>
</dbReference>
<reference evidence="10" key="1">
    <citation type="journal article" date="2013" name="Science">
        <title>The Amborella genome and the evolution of flowering plants.</title>
        <authorList>
            <consortium name="Amborella Genome Project"/>
        </authorList>
    </citation>
    <scope>NUCLEOTIDE SEQUENCE [LARGE SCALE GENOMIC DNA]</scope>
</reference>
<comment type="cofactor">
    <cofactor evidence="1">
        <name>Mg(2+)</name>
        <dbReference type="ChEBI" id="CHEBI:18420"/>
    </cofactor>
</comment>
<evidence type="ECO:0000256" key="2">
    <source>
        <dbReference type="ARBA" id="ARBA00022723"/>
    </source>
</evidence>
<evidence type="ECO:0000256" key="1">
    <source>
        <dbReference type="ARBA" id="ARBA00001946"/>
    </source>
</evidence>
<dbReference type="SFLD" id="SFLDG01135">
    <property type="entry name" value="C1.5.6:_HAD__Beta-PGM__Phospha"/>
    <property type="match status" value="1"/>
</dbReference>
<dbReference type="Pfam" id="PF13419">
    <property type="entry name" value="HAD_2"/>
    <property type="match status" value="1"/>
</dbReference>
<protein>
    <recommendedName>
        <fullName evidence="5">glycerol-1-phosphatase</fullName>
        <ecNumber evidence="5">3.1.3.21</ecNumber>
    </recommendedName>
</protein>
<dbReference type="OMA" id="FHHMVMG"/>
<proteinExistence type="inferred from homology"/>
<dbReference type="GO" id="GO:0006114">
    <property type="term" value="P:glycerol biosynthetic process"/>
    <property type="evidence" value="ECO:0000318"/>
    <property type="project" value="GO_Central"/>
</dbReference>
<accession>W1PH70</accession>
<dbReference type="FunFam" id="1.10.150.240:FF:000001">
    <property type="entry name" value="Haloacid dehalogenase-like hydrolase domain"/>
    <property type="match status" value="1"/>
</dbReference>